<name>A0A317N492_9NOCA</name>
<proteinExistence type="predicted"/>
<dbReference type="EMBL" id="QGTL01000015">
    <property type="protein sequence ID" value="PWV69882.1"/>
    <property type="molecule type" value="Genomic_DNA"/>
</dbReference>
<sequence length="37" mass="4029">MEILVLIALVIVVAVVVLVRKFRGTPPDEPESTGNPR</sequence>
<keyword evidence="2" id="KW-1185">Reference proteome</keyword>
<evidence type="ECO:0000313" key="2">
    <source>
        <dbReference type="Proteomes" id="UP000246410"/>
    </source>
</evidence>
<evidence type="ECO:0000313" key="1">
    <source>
        <dbReference type="EMBL" id="PWV69882.1"/>
    </source>
</evidence>
<comment type="caution">
    <text evidence="1">The sequence shown here is derived from an EMBL/GenBank/DDBJ whole genome shotgun (WGS) entry which is preliminary data.</text>
</comment>
<protein>
    <submittedName>
        <fullName evidence="1">Uncharacterized protein</fullName>
    </submittedName>
</protein>
<reference evidence="1 2" key="1">
    <citation type="submission" date="2018-05" db="EMBL/GenBank/DDBJ databases">
        <title>Genomic Encyclopedia of Type Strains, Phase IV (KMG-IV): sequencing the most valuable type-strain genomes for metagenomic binning, comparative biology and taxonomic classification.</title>
        <authorList>
            <person name="Goeker M."/>
        </authorList>
    </citation>
    <scope>NUCLEOTIDE SEQUENCE [LARGE SCALE GENOMIC DNA]</scope>
    <source>
        <strain evidence="1 2">DSM 44717</strain>
    </source>
</reference>
<accession>A0A317N492</accession>
<dbReference type="Proteomes" id="UP000246410">
    <property type="component" value="Unassembled WGS sequence"/>
</dbReference>
<dbReference type="AlphaFoldDB" id="A0A317N492"/>
<organism evidence="1 2">
    <name type="scientific">Nocardia neocaledoniensis</name>
    <dbReference type="NCBI Taxonomy" id="236511"/>
    <lineage>
        <taxon>Bacteria</taxon>
        <taxon>Bacillati</taxon>
        <taxon>Actinomycetota</taxon>
        <taxon>Actinomycetes</taxon>
        <taxon>Mycobacteriales</taxon>
        <taxon>Nocardiaceae</taxon>
        <taxon>Nocardia</taxon>
    </lineage>
</organism>
<gene>
    <name evidence="1" type="ORF">DFR69_115109</name>
</gene>